<feature type="region of interest" description="Disordered" evidence="2">
    <location>
        <begin position="111"/>
        <end position="153"/>
    </location>
</feature>
<evidence type="ECO:0000313" key="4">
    <source>
        <dbReference type="Proteomes" id="UP001230933"/>
    </source>
</evidence>
<feature type="compositionally biased region" description="Basic and acidic residues" evidence="2">
    <location>
        <begin position="111"/>
        <end position="131"/>
    </location>
</feature>
<keyword evidence="1" id="KW-0175">Coiled coil</keyword>
<evidence type="ECO:0000256" key="1">
    <source>
        <dbReference type="SAM" id="Coils"/>
    </source>
</evidence>
<reference evidence="3" key="1">
    <citation type="submission" date="2023-08" db="EMBL/GenBank/DDBJ databases">
        <title>Isolation and Characterization of Rhodococcus erythropolis MGMM8.</title>
        <authorList>
            <person name="Diabankana R.G.C."/>
            <person name="Afordoanyi D.M."/>
            <person name="Validov S.Z."/>
        </authorList>
    </citation>
    <scope>NUCLEOTIDE SEQUENCE</scope>
    <source>
        <strain evidence="3">MGMM8</strain>
        <plasmid evidence="3">pMGMM8_4</plasmid>
    </source>
</reference>
<evidence type="ECO:0000256" key="2">
    <source>
        <dbReference type="SAM" id="MobiDB-lite"/>
    </source>
</evidence>
<dbReference type="AlphaFoldDB" id="A0AAX4A0B6"/>
<dbReference type="Proteomes" id="UP001230933">
    <property type="component" value="Plasmid pMGMM8_4"/>
</dbReference>
<sequence>MATSKKSAVSARDRARNASAARLAEEQKRVKLNEDDLVSFFQADQSISTISDDLTLKIEKLRRESADKIREAESDRQRAVLALKERGETVASIATMTELSPSEVNRLLKSARAELKEADPKKSEKSEDKKPAAIVESSTPDTLGSAEPISAAS</sequence>
<gene>
    <name evidence="3" type="ORF">QIE55_33470</name>
</gene>
<feature type="region of interest" description="Disordered" evidence="2">
    <location>
        <begin position="1"/>
        <end position="24"/>
    </location>
</feature>
<evidence type="ECO:0000313" key="3">
    <source>
        <dbReference type="EMBL" id="WMN02164.1"/>
    </source>
</evidence>
<keyword evidence="3" id="KW-0614">Plasmid</keyword>
<protein>
    <submittedName>
        <fullName evidence="3">Uncharacterized protein</fullName>
    </submittedName>
</protein>
<name>A0AAX4A0B6_RHOER</name>
<dbReference type="RefSeq" id="WP_231783702.1">
    <property type="nucleotide sequence ID" value="NZ_CP133194.1"/>
</dbReference>
<accession>A0AAX4A0B6</accession>
<organism evidence="3 4">
    <name type="scientific">Rhodococcus erythropolis</name>
    <name type="common">Arthrobacter picolinophilus</name>
    <dbReference type="NCBI Taxonomy" id="1833"/>
    <lineage>
        <taxon>Bacteria</taxon>
        <taxon>Bacillati</taxon>
        <taxon>Actinomycetota</taxon>
        <taxon>Actinomycetes</taxon>
        <taxon>Mycobacteriales</taxon>
        <taxon>Nocardiaceae</taxon>
        <taxon>Rhodococcus</taxon>
        <taxon>Rhodococcus erythropolis group</taxon>
    </lineage>
</organism>
<proteinExistence type="predicted"/>
<feature type="coiled-coil region" evidence="1">
    <location>
        <begin position="51"/>
        <end position="78"/>
    </location>
</feature>
<dbReference type="EMBL" id="CP133194">
    <property type="protein sequence ID" value="WMN02164.1"/>
    <property type="molecule type" value="Genomic_DNA"/>
</dbReference>
<geneLocation type="plasmid" evidence="3 4">
    <name>pMGMM8_4</name>
</geneLocation>